<comment type="similarity">
    <text evidence="1 4">Belongs to the fatty acyl-CoA reductase family.</text>
</comment>
<keyword evidence="8" id="KW-1185">Reference proteome</keyword>
<feature type="domain" description="Thioester reductase (TE)" evidence="6">
    <location>
        <begin position="23"/>
        <end position="287"/>
    </location>
</feature>
<comment type="catalytic activity">
    <reaction evidence="4">
        <text>a long-chain fatty acyl-CoA + 2 NADPH + 2 H(+) = a long-chain primary fatty alcohol + 2 NADP(+) + CoA</text>
        <dbReference type="Rhea" id="RHEA:52716"/>
        <dbReference type="ChEBI" id="CHEBI:15378"/>
        <dbReference type="ChEBI" id="CHEBI:57287"/>
        <dbReference type="ChEBI" id="CHEBI:57783"/>
        <dbReference type="ChEBI" id="CHEBI:58349"/>
        <dbReference type="ChEBI" id="CHEBI:77396"/>
        <dbReference type="ChEBI" id="CHEBI:83139"/>
        <dbReference type="EC" id="1.2.1.84"/>
    </reaction>
</comment>
<dbReference type="InterPro" id="IPR036291">
    <property type="entry name" value="NAD(P)-bd_dom_sf"/>
</dbReference>
<comment type="function">
    <text evidence="4">Catalyzes the reduction of fatty acyl-CoA to fatty alcohols.</text>
</comment>
<name>A0ABN8BDD1_CHISP</name>
<evidence type="ECO:0000256" key="1">
    <source>
        <dbReference type="ARBA" id="ARBA00005928"/>
    </source>
</evidence>
<dbReference type="Pfam" id="PF07993">
    <property type="entry name" value="NAD_binding_4"/>
    <property type="match status" value="1"/>
</dbReference>
<accession>A0ABN8BDD1</accession>
<dbReference type="Gene3D" id="3.40.50.720">
    <property type="entry name" value="NAD(P)-binding Rossmann-like Domain"/>
    <property type="match status" value="1"/>
</dbReference>
<evidence type="ECO:0000256" key="3">
    <source>
        <dbReference type="ARBA" id="ARBA00023098"/>
    </source>
</evidence>
<dbReference type="Pfam" id="PF03015">
    <property type="entry name" value="Sterile"/>
    <property type="match status" value="1"/>
</dbReference>
<keyword evidence="4" id="KW-0521">NADP</keyword>
<sequence>MVSRTDSQEPQIPKFYAGRSVFITGASGFMGLLLSTCPDIERLYLLLREKKNSSPLQRLQQLKESMIFEKLREKSPSQLDKLSVVSGDTTLPRLGLDNTSVQQLRDVSVVFFSAAMVKFEEPLSVAVNQNLKPVIEALALCDTLSNLEAFIYVSTAYSNADQPLIEERVYPPPAPLQELLTMVDTYTPEQLEAITPKYISPKLNTYTFSKAMAEAVINDHTERNYSIAIFRPTIVVSSISVPYPGWVQSMNGPSSAIVAAGKGLMHVQLARGDACPDLLPVDLAIHALIAVGWSTVRDRSREVLVYNCSTGENPITWQQFADTALRALRSHPLDRAFYWPCGDLTHYRHRYLFKVFEFLLNTLPLYVAHYFKMIFGIKSKINLISVSKQLQNINLILSLFSMNEWRFKSDNMRRLRESLSRADAQIYNLDPNTIRWDEHVKNYVKGVRKYVLKEKDEDLPKARRRLRMLHLVHQTLLVIFFFLLFRFALKSVYIYNLVRGVGRLLISFFI</sequence>
<evidence type="ECO:0000256" key="2">
    <source>
        <dbReference type="ARBA" id="ARBA00022516"/>
    </source>
</evidence>
<dbReference type="InterPro" id="IPR013120">
    <property type="entry name" value="FAR_NAD-bd"/>
</dbReference>
<keyword evidence="4" id="KW-1133">Transmembrane helix</keyword>
<keyword evidence="2 4" id="KW-0444">Lipid biosynthesis</keyword>
<proteinExistence type="inferred from homology"/>
<organism evidence="7 8">
    <name type="scientific">Chilo suppressalis</name>
    <name type="common">Asiatic rice borer moth</name>
    <dbReference type="NCBI Taxonomy" id="168631"/>
    <lineage>
        <taxon>Eukaryota</taxon>
        <taxon>Metazoa</taxon>
        <taxon>Ecdysozoa</taxon>
        <taxon>Arthropoda</taxon>
        <taxon>Hexapoda</taxon>
        <taxon>Insecta</taxon>
        <taxon>Pterygota</taxon>
        <taxon>Neoptera</taxon>
        <taxon>Endopterygota</taxon>
        <taxon>Lepidoptera</taxon>
        <taxon>Glossata</taxon>
        <taxon>Ditrysia</taxon>
        <taxon>Pyraloidea</taxon>
        <taxon>Crambidae</taxon>
        <taxon>Crambinae</taxon>
        <taxon>Chilo</taxon>
    </lineage>
</organism>
<feature type="domain" description="Fatty acyl-CoA reductase C-terminal" evidence="5">
    <location>
        <begin position="361"/>
        <end position="454"/>
    </location>
</feature>
<keyword evidence="4" id="KW-0472">Membrane</keyword>
<reference evidence="7" key="1">
    <citation type="submission" date="2021-12" db="EMBL/GenBank/DDBJ databases">
        <authorList>
            <person name="King R."/>
        </authorList>
    </citation>
    <scope>NUCLEOTIDE SEQUENCE</scope>
</reference>
<keyword evidence="3 4" id="KW-0443">Lipid metabolism</keyword>
<protein>
    <recommendedName>
        <fullName evidence="4">Fatty acyl-CoA reductase</fullName>
        <ecNumber evidence="4">1.2.1.84</ecNumber>
    </recommendedName>
</protein>
<evidence type="ECO:0000313" key="7">
    <source>
        <dbReference type="EMBL" id="CAH0404528.1"/>
    </source>
</evidence>
<keyword evidence="4" id="KW-0812">Transmembrane</keyword>
<dbReference type="PANTHER" id="PTHR11011:SF116">
    <property type="entry name" value="FATTY ACYL-COA REDUCTASE CG5065-RELATED"/>
    <property type="match status" value="1"/>
</dbReference>
<evidence type="ECO:0000259" key="5">
    <source>
        <dbReference type="Pfam" id="PF03015"/>
    </source>
</evidence>
<dbReference type="Proteomes" id="UP001153292">
    <property type="component" value="Chromosome 29"/>
</dbReference>
<dbReference type="CDD" id="cd05236">
    <property type="entry name" value="FAR-N_SDR_e"/>
    <property type="match status" value="1"/>
</dbReference>
<dbReference type="InterPro" id="IPR026055">
    <property type="entry name" value="FAR"/>
</dbReference>
<dbReference type="EC" id="1.2.1.84" evidence="4"/>
<dbReference type="InterPro" id="IPR033640">
    <property type="entry name" value="FAR_C"/>
</dbReference>
<dbReference type="PANTHER" id="PTHR11011">
    <property type="entry name" value="MALE STERILITY PROTEIN 2-RELATED"/>
    <property type="match status" value="1"/>
</dbReference>
<evidence type="ECO:0000256" key="4">
    <source>
        <dbReference type="RuleBase" id="RU363097"/>
    </source>
</evidence>
<evidence type="ECO:0000313" key="8">
    <source>
        <dbReference type="Proteomes" id="UP001153292"/>
    </source>
</evidence>
<feature type="transmembrane region" description="Helical" evidence="4">
    <location>
        <begin position="471"/>
        <end position="489"/>
    </location>
</feature>
<dbReference type="EMBL" id="OU963922">
    <property type="protein sequence ID" value="CAH0404528.1"/>
    <property type="molecule type" value="Genomic_DNA"/>
</dbReference>
<gene>
    <name evidence="7" type="ORF">CHILSU_LOCUS7868</name>
</gene>
<keyword evidence="4" id="KW-0560">Oxidoreductase</keyword>
<evidence type="ECO:0000259" key="6">
    <source>
        <dbReference type="Pfam" id="PF07993"/>
    </source>
</evidence>
<dbReference type="CDD" id="cd09071">
    <property type="entry name" value="FAR_C"/>
    <property type="match status" value="1"/>
</dbReference>
<dbReference type="SUPFAM" id="SSF51735">
    <property type="entry name" value="NAD(P)-binding Rossmann-fold domains"/>
    <property type="match status" value="1"/>
</dbReference>